<dbReference type="EMBL" id="CM001376">
    <property type="protein sequence ID" value="EHM12500.1"/>
    <property type="molecule type" value="Genomic_DNA"/>
</dbReference>
<protein>
    <submittedName>
        <fullName evidence="3">Cobyrinic acid a,c-diamide synthase</fullName>
    </submittedName>
</protein>
<feature type="domain" description="CobQ/CobB/MinD/ParA nucleotide binding" evidence="2">
    <location>
        <begin position="6"/>
        <end position="181"/>
    </location>
</feature>
<dbReference type="SUPFAM" id="SSF52540">
    <property type="entry name" value="P-loop containing nucleoside triphosphate hydrolases"/>
    <property type="match status" value="1"/>
</dbReference>
<dbReference type="NCBIfam" id="NF002204">
    <property type="entry name" value="PRK01077.1"/>
    <property type="match status" value="1"/>
</dbReference>
<dbReference type="PANTHER" id="PTHR43873:SF1">
    <property type="entry name" value="COBYRINATE A,C-DIAMIDE SYNTHASE"/>
    <property type="match status" value="1"/>
</dbReference>
<evidence type="ECO:0000256" key="1">
    <source>
        <dbReference type="ARBA" id="ARBA00022962"/>
    </source>
</evidence>
<dbReference type="InterPro" id="IPR004484">
    <property type="entry name" value="CbiA/CobB_synth"/>
</dbReference>
<dbReference type="InterPro" id="IPR029062">
    <property type="entry name" value="Class_I_gatase-like"/>
</dbReference>
<gene>
    <name evidence="3" type="ORF">JonanDRAFT_0065</name>
</gene>
<dbReference type="InterPro" id="IPR027417">
    <property type="entry name" value="P-loop_NTPase"/>
</dbReference>
<accession>H0ULN5</accession>
<name>H0ULN5_9BACT</name>
<keyword evidence="4" id="KW-1185">Reference proteome</keyword>
<dbReference type="eggNOG" id="COG1797">
    <property type="taxonomic scope" value="Bacteria"/>
</dbReference>
<dbReference type="OrthoDB" id="9764035at2"/>
<reference evidence="3 4" key="1">
    <citation type="submission" date="2011-11" db="EMBL/GenBank/DDBJ databases">
        <title>The Noncontiguous Finished genome of Jonquetella anthropi DSM 22815.</title>
        <authorList>
            <consortium name="US DOE Joint Genome Institute (JGI-PGF)"/>
            <person name="Lucas S."/>
            <person name="Copeland A."/>
            <person name="Lapidus A."/>
            <person name="Glavina del Rio T."/>
            <person name="Dalin E."/>
            <person name="Tice H."/>
            <person name="Bruce D."/>
            <person name="Goodwin L."/>
            <person name="Pitluck S."/>
            <person name="Peters L."/>
            <person name="Mikhailova N."/>
            <person name="Held B."/>
            <person name="Kyrpides N."/>
            <person name="Mavromatis K."/>
            <person name="Ivanova N."/>
            <person name="Markowitz V."/>
            <person name="Cheng J.-F."/>
            <person name="Hugenholtz P."/>
            <person name="Woyke T."/>
            <person name="Wu D."/>
            <person name="Gronow S."/>
            <person name="Wellnitz S."/>
            <person name="Brambilla E."/>
            <person name="Klenk H.-P."/>
            <person name="Eisen J.A."/>
        </authorList>
    </citation>
    <scope>NUCLEOTIDE SEQUENCE [LARGE SCALE GENOMIC DNA]</scope>
    <source>
        <strain evidence="3 4">DSM 22815</strain>
    </source>
</reference>
<proteinExistence type="predicted"/>
<evidence type="ECO:0000259" key="2">
    <source>
        <dbReference type="Pfam" id="PF01656"/>
    </source>
</evidence>
<dbReference type="Proteomes" id="UP000003806">
    <property type="component" value="Chromosome"/>
</dbReference>
<dbReference type="SUPFAM" id="SSF52317">
    <property type="entry name" value="Class I glutamine amidotransferase-like"/>
    <property type="match status" value="1"/>
</dbReference>
<dbReference type="GO" id="GO:0042242">
    <property type="term" value="F:cobyrinic acid a,c-diamide synthase activity"/>
    <property type="evidence" value="ECO:0007669"/>
    <property type="project" value="InterPro"/>
</dbReference>
<organism evidence="3 4">
    <name type="scientific">Jonquetella anthropi DSM 22815</name>
    <dbReference type="NCBI Taxonomy" id="885272"/>
    <lineage>
        <taxon>Bacteria</taxon>
        <taxon>Thermotogati</taxon>
        <taxon>Synergistota</taxon>
        <taxon>Synergistia</taxon>
        <taxon>Synergistales</taxon>
        <taxon>Dethiosulfovibrionaceae</taxon>
        <taxon>Jonquetella</taxon>
    </lineage>
</organism>
<dbReference type="PANTHER" id="PTHR43873">
    <property type="entry name" value="COBYRINATE A,C-DIAMIDE SYNTHASE"/>
    <property type="match status" value="1"/>
</dbReference>
<dbReference type="AlphaFoldDB" id="H0ULN5"/>
<dbReference type="STRING" id="885272.JonanDRAFT_0065"/>
<dbReference type="Pfam" id="PF01656">
    <property type="entry name" value="CbiA"/>
    <property type="match status" value="1"/>
</dbReference>
<dbReference type="RefSeq" id="WP_008522317.1">
    <property type="nucleotide sequence ID" value="NZ_CM001376.1"/>
</dbReference>
<sequence length="439" mass="46957">MTGRLLIAAPFSGTGKTTAVMALLAALARRGVTAQPFKSGPDFIDPRLHELAMSRRSHNLDIWLLGADAVRALVARSCQDADLGIIEGAMGLYDGLGSTDRLSAAQLARETETPVVLLVPSRGISRSAAALVKGFVSFWNPPVVRGIIFTRTGGPSHAELLKKACSDCGVPALGYLPELPDCRLKDGQLGLVCPDASASRALIGRLAEAAQECIDWPALLSVAQTARPLAEAGPAFRPSPVPLRIGLARDEAFDADYPAALTELERAGVSWVPFSPMNDARLPDDLNGLWIRGGGTFDPISKVSANRSLAADLSSRVRAGLPLWAEGLGAACLAENARTDGQLLPLWGVLPGTVYRTDRRAGFGYVTLEMDGRTVPAHEYRYWEWEEPQANVWAVKASNGSRWPGGFVREGLVALFGHTHPLGASLMVEDFLRTCAAFR</sequence>
<dbReference type="Gene3D" id="3.40.50.880">
    <property type="match status" value="1"/>
</dbReference>
<dbReference type="HOGENOM" id="CLU_022752_2_0_0"/>
<evidence type="ECO:0000313" key="4">
    <source>
        <dbReference type="Proteomes" id="UP000003806"/>
    </source>
</evidence>
<dbReference type="InterPro" id="IPR002586">
    <property type="entry name" value="CobQ/CobB/MinD/ParA_Nub-bd_dom"/>
</dbReference>
<keyword evidence="1" id="KW-0315">Glutamine amidotransferase</keyword>
<dbReference type="PROSITE" id="PS51274">
    <property type="entry name" value="GATASE_COBBQ"/>
    <property type="match status" value="1"/>
</dbReference>
<dbReference type="Gene3D" id="3.40.50.300">
    <property type="entry name" value="P-loop containing nucleotide triphosphate hydrolases"/>
    <property type="match status" value="1"/>
</dbReference>
<evidence type="ECO:0000313" key="3">
    <source>
        <dbReference type="EMBL" id="EHM12500.1"/>
    </source>
</evidence>